<proteinExistence type="predicted"/>
<gene>
    <name evidence="2" type="ORF">L211DRAFT_852436</name>
</gene>
<feature type="region of interest" description="Disordered" evidence="1">
    <location>
        <begin position="40"/>
        <end position="73"/>
    </location>
</feature>
<evidence type="ECO:0000313" key="3">
    <source>
        <dbReference type="Proteomes" id="UP000267821"/>
    </source>
</evidence>
<name>A0A3N4LBR6_9PEZI</name>
<organism evidence="2 3">
    <name type="scientific">Terfezia boudieri ATCC MYA-4762</name>
    <dbReference type="NCBI Taxonomy" id="1051890"/>
    <lineage>
        <taxon>Eukaryota</taxon>
        <taxon>Fungi</taxon>
        <taxon>Dikarya</taxon>
        <taxon>Ascomycota</taxon>
        <taxon>Pezizomycotina</taxon>
        <taxon>Pezizomycetes</taxon>
        <taxon>Pezizales</taxon>
        <taxon>Pezizaceae</taxon>
        <taxon>Terfezia</taxon>
    </lineage>
</organism>
<feature type="region of interest" description="Disordered" evidence="1">
    <location>
        <begin position="564"/>
        <end position="599"/>
    </location>
</feature>
<feature type="compositionally biased region" description="Polar residues" evidence="1">
    <location>
        <begin position="212"/>
        <end position="226"/>
    </location>
</feature>
<feature type="region of interest" description="Disordered" evidence="1">
    <location>
        <begin position="356"/>
        <end position="477"/>
    </location>
</feature>
<reference evidence="2 3" key="1">
    <citation type="journal article" date="2018" name="Nat. Ecol. Evol.">
        <title>Pezizomycetes genomes reveal the molecular basis of ectomycorrhizal truffle lifestyle.</title>
        <authorList>
            <person name="Murat C."/>
            <person name="Payen T."/>
            <person name="Noel B."/>
            <person name="Kuo A."/>
            <person name="Morin E."/>
            <person name="Chen J."/>
            <person name="Kohler A."/>
            <person name="Krizsan K."/>
            <person name="Balestrini R."/>
            <person name="Da Silva C."/>
            <person name="Montanini B."/>
            <person name="Hainaut M."/>
            <person name="Levati E."/>
            <person name="Barry K.W."/>
            <person name="Belfiori B."/>
            <person name="Cichocki N."/>
            <person name="Clum A."/>
            <person name="Dockter R.B."/>
            <person name="Fauchery L."/>
            <person name="Guy J."/>
            <person name="Iotti M."/>
            <person name="Le Tacon F."/>
            <person name="Lindquist E.A."/>
            <person name="Lipzen A."/>
            <person name="Malagnac F."/>
            <person name="Mello A."/>
            <person name="Molinier V."/>
            <person name="Miyauchi S."/>
            <person name="Poulain J."/>
            <person name="Riccioni C."/>
            <person name="Rubini A."/>
            <person name="Sitrit Y."/>
            <person name="Splivallo R."/>
            <person name="Traeger S."/>
            <person name="Wang M."/>
            <person name="Zifcakova L."/>
            <person name="Wipf D."/>
            <person name="Zambonelli A."/>
            <person name="Paolocci F."/>
            <person name="Nowrousian M."/>
            <person name="Ottonello S."/>
            <person name="Baldrian P."/>
            <person name="Spatafora J.W."/>
            <person name="Henrissat B."/>
            <person name="Nagy L.G."/>
            <person name="Aury J.M."/>
            <person name="Wincker P."/>
            <person name="Grigoriev I.V."/>
            <person name="Bonfante P."/>
            <person name="Martin F.M."/>
        </authorList>
    </citation>
    <scope>NUCLEOTIDE SEQUENCE [LARGE SCALE GENOMIC DNA]</scope>
    <source>
        <strain evidence="2 3">ATCC MYA-4762</strain>
    </source>
</reference>
<feature type="region of interest" description="Disordered" evidence="1">
    <location>
        <begin position="1242"/>
        <end position="1284"/>
    </location>
</feature>
<dbReference type="EMBL" id="ML121574">
    <property type="protein sequence ID" value="RPB20327.1"/>
    <property type="molecule type" value="Genomic_DNA"/>
</dbReference>
<feature type="region of interest" description="Disordered" evidence="1">
    <location>
        <begin position="618"/>
        <end position="640"/>
    </location>
</feature>
<dbReference type="Proteomes" id="UP000267821">
    <property type="component" value="Unassembled WGS sequence"/>
</dbReference>
<feature type="compositionally biased region" description="Pro residues" evidence="1">
    <location>
        <begin position="1244"/>
        <end position="1255"/>
    </location>
</feature>
<protein>
    <submittedName>
        <fullName evidence="2">Uncharacterized protein</fullName>
    </submittedName>
</protein>
<keyword evidence="3" id="KW-1185">Reference proteome</keyword>
<sequence length="1320" mass="142894">MSLSIDTTVLTILSSTSGVSNQPSHALVPWENQRIRIIQRDTKTYPSPPPSPPRPKRTIRSSGLDSRDSSKVTLKRQCSGNFELGESKLHLNDMTADPQLEDGKAFSGTYRNPVGQSNGHVQVRNVGSNTKPSATRVAGNGYSSRGNIAPKSHTPTVNPPSHKKRRYFEVDPFTGEERITEIMDSLASDQGGGEKRVYSLPGYGPLGHSHSRNGSHQIGGSASPPRSKTLGPHGRNPHLPPMLPSRAELSTPEPVLDRKGIICKSPARAVSAGIPSANGAAAHITQAFAGSLPTQAPLTASKVSNMTGSPTNMGYAVETFITPLATSPSSPASVCETVDNERSGAEVLPMLHVGARPESVQRDDSSRVGPVASQPLLEECPLNEVTKEAPLSEGKKRRDPPPPLSLADDVGNFATLASSRERRQPPNTIHITPKEPILGISGKTPTTKSVPATPVRTHSRKNSHSSHTIQVFPPDMRPLSPILPPREKCVPRVPSPVSDRIIGTHVSLYAMRHGGVLPPSGVPRRRIKGTYRLPMETDKPDLRDFIVLKHSEVAYWQGDIDAEDSRMQSGEEGETSSTDMERWSGGYVKGPKYRTRQRPKCKLGSVADVVMPASSKIPNSISKPNLSKKPTLKDNNGPNVLSSILKGKNVGDSGGAAAAVENMDLGLKSRQSRKLSVEDEDALVDDQDEDALVDDLMDQDYRPQADTSSASRPACRDGISIHSASDELSTGRPQRISTKYPTSTNEMSSIDIPVATASSPYPFLSDTEISSDEDIIPAVSTFGHGTATTLQTTKTSLAGQSREQRKQDRINAVRLTEGGPGGEGFRQGNSSIFSIVQLAVPGVGVMGPPAAKVSPAEYRLYIGRRGDQAPLFGSGGNMVVPGLGSRSLNGHSAVGCDTQHGGTSVFQPGGIVEVRRVEDPLLEATMEIKRLIYENGHQGGLAPAHGVLGGLSVEKVYWSGVSYLQFVLLLLLSSILIPIQIQEREASLTKPLFGIGVDFSGRPLVKALTFSNPLTNHSYTLSFFWAFLPVNTPEKNKENAVGNSMLLSDEVKGEGASNIHSDDIRASFQVHLCVGKPGRVQKKEERKRTVFVQFLNTGKGGNSSKNILESIQWERWELDGLMRGLTRLWLERTKPWQGSKAMGLPRTLKRSFTGYSEMCFDSTEMGDSIGNWLEREVLGLESELPNKSLSSKPQAKKPKTLQDHVNKLTRPPQAAPARVRIANVQTSLPMYLQAADSRFTSPADLPPSLTPPLSPLSPLSPKKKTNANMYGGAGTESDAVQRGKHRKEILMRELSEVLPEIEDAMMARKEESEIDNVCWW</sequence>
<feature type="region of interest" description="Disordered" evidence="1">
    <location>
        <begin position="186"/>
        <end position="252"/>
    </location>
</feature>
<feature type="region of interest" description="Disordered" evidence="1">
    <location>
        <begin position="126"/>
        <end position="165"/>
    </location>
</feature>
<evidence type="ECO:0000313" key="2">
    <source>
        <dbReference type="EMBL" id="RPB20327.1"/>
    </source>
</evidence>
<evidence type="ECO:0000256" key="1">
    <source>
        <dbReference type="SAM" id="MobiDB-lite"/>
    </source>
</evidence>
<feature type="region of interest" description="Disordered" evidence="1">
    <location>
        <begin position="722"/>
        <end position="746"/>
    </location>
</feature>
<dbReference type="InParanoid" id="A0A3N4LBR6"/>
<dbReference type="OrthoDB" id="5363820at2759"/>
<accession>A0A3N4LBR6</accession>